<organism evidence="2">
    <name type="scientific">Albugo laibachii Nc14</name>
    <dbReference type="NCBI Taxonomy" id="890382"/>
    <lineage>
        <taxon>Eukaryota</taxon>
        <taxon>Sar</taxon>
        <taxon>Stramenopiles</taxon>
        <taxon>Oomycota</taxon>
        <taxon>Peronosporomycetes</taxon>
        <taxon>Albuginales</taxon>
        <taxon>Albuginaceae</taxon>
        <taxon>Albugo</taxon>
    </lineage>
</organism>
<dbReference type="SUPFAM" id="SSF55781">
    <property type="entry name" value="GAF domain-like"/>
    <property type="match status" value="1"/>
</dbReference>
<dbReference type="PANTHER" id="PTHR43102">
    <property type="entry name" value="SLR1143 PROTEIN"/>
    <property type="match status" value="1"/>
</dbReference>
<name>F0W9G9_9STRA</name>
<feature type="region of interest" description="Disordered" evidence="1">
    <location>
        <begin position="540"/>
        <end position="562"/>
    </location>
</feature>
<gene>
    <name evidence="2" type="primary">AlNc14C40G3428</name>
    <name evidence="2" type="ORF">ALNC14_039260</name>
</gene>
<reference evidence="2" key="1">
    <citation type="journal article" date="2011" name="PLoS Biol.">
        <title>Gene gain and loss during evolution of obligate parasitism in the white rust pathogen of Arabidopsis thaliana.</title>
        <authorList>
            <person name="Kemen E."/>
            <person name="Gardiner A."/>
            <person name="Schultz-Larsen T."/>
            <person name="Kemen A.C."/>
            <person name="Balmuth A.L."/>
            <person name="Robert-Seilaniantz A."/>
            <person name="Bailey K."/>
            <person name="Holub E."/>
            <person name="Studholme D.J."/>
            <person name="Maclean D."/>
            <person name="Jones J.D."/>
        </authorList>
    </citation>
    <scope>NUCLEOTIDE SEQUENCE</scope>
</reference>
<dbReference type="AlphaFoldDB" id="F0W9G9"/>
<accession>F0W9G9</accession>
<protein>
    <submittedName>
        <fullName evidence="2">GAF sensor protein putative</fullName>
    </submittedName>
</protein>
<dbReference type="Gene3D" id="3.30.40.10">
    <property type="entry name" value="Zinc/RING finger domain, C3HC4 (zinc finger)"/>
    <property type="match status" value="1"/>
</dbReference>
<dbReference type="HOGENOM" id="CLU_371069_0_0_1"/>
<evidence type="ECO:0000313" key="2">
    <source>
        <dbReference type="EMBL" id="CCA17783.1"/>
    </source>
</evidence>
<feature type="region of interest" description="Disordered" evidence="1">
    <location>
        <begin position="203"/>
        <end position="222"/>
    </location>
</feature>
<dbReference type="InterPro" id="IPR013083">
    <property type="entry name" value="Znf_RING/FYVE/PHD"/>
</dbReference>
<dbReference type="PANTHER" id="PTHR43102:SF2">
    <property type="entry name" value="GAF DOMAIN-CONTAINING PROTEIN"/>
    <property type="match status" value="1"/>
</dbReference>
<sequence length="750" mass="84496">MFYSSRLLQSSSILNTFVVYSLCQHIPSHVTLRLRSIFIANVVKAVPHSTMSIYRDTGLTLLSTTNTLTNSHQSTHKARRRTSSYRLLMPPEAIAADVTRNFSQLSDPFLTNFVKRTQNQGIRQFSSSKADQLHSKRLSHETVEYVYKMCSSIQLRASVNQIVDVLESPNVKSYVAAMKMTLGTNFVGGRYLFRQFRPLTSEQLEGLSPPSEPETETEPEIEPSLIKVQAMRLRTKGTHEPQDLYFGTCTQRLPSQKRAVIAWKTIPKIVHERLVDRQKCLCLQNDIQSIGVTFDIQTNVRGNLTRVFALTTVRFRSKSGKVALGDVPPPTRDVMSTLVNALYNLDHVIFQRKLGALVVYPEPARSPGTGKCVVCSKRSRWYRRTTSCGICRSTTCSKCVHGTQVWPQNSKQLDTQVCKLCLIRAEMEPANEAFLPLAFTPTNEYDHKRNVEGPTATLVNFDDMLLSSTKMEKRLIQSGRQQAGVPCKRINVENISNSLQIGPSTRTRSHSSCSDAQEVSMLYARGIACERPKFQSVYTPRPRGNGIIARSSSFDTQSNRTKRNRALSYQPEPLTIDLTSKRDGEGAQHATRSIIKQSAPHVRRRARKFSVLQSMCQVIASRLGCQNVFVGVVLPNGVHLTAFIGLEDERFKLATETRFRPYAQRGKPFIVKDTNKDKEWRKRTSDAVHARFVMGIPLKTGRRSEVSLLCAFDNTPRKSLSSEEYQMMESAAKLVGDVMECVREDDPALP</sequence>
<dbReference type="SUPFAM" id="SSF57903">
    <property type="entry name" value="FYVE/PHD zinc finger"/>
    <property type="match status" value="1"/>
</dbReference>
<dbReference type="InterPro" id="IPR011011">
    <property type="entry name" value="Znf_FYVE_PHD"/>
</dbReference>
<reference evidence="2" key="2">
    <citation type="submission" date="2011-02" db="EMBL/GenBank/DDBJ databases">
        <authorList>
            <person name="MacLean D."/>
        </authorList>
    </citation>
    <scope>NUCLEOTIDE SEQUENCE</scope>
</reference>
<dbReference type="InterPro" id="IPR029016">
    <property type="entry name" value="GAF-like_dom_sf"/>
</dbReference>
<evidence type="ECO:0000256" key="1">
    <source>
        <dbReference type="SAM" id="MobiDB-lite"/>
    </source>
</evidence>
<proteinExistence type="predicted"/>
<dbReference type="Gene3D" id="3.30.450.40">
    <property type="match status" value="1"/>
</dbReference>
<dbReference type="EMBL" id="FR824085">
    <property type="protein sequence ID" value="CCA17783.1"/>
    <property type="molecule type" value="Genomic_DNA"/>
</dbReference>
<feature type="compositionally biased region" description="Polar residues" evidence="1">
    <location>
        <begin position="550"/>
        <end position="559"/>
    </location>
</feature>